<dbReference type="EMBL" id="FUIG01000048">
    <property type="protein sequence ID" value="SJM34227.1"/>
    <property type="molecule type" value="Genomic_DNA"/>
</dbReference>
<accession>A0A2P9AST6</accession>
<feature type="compositionally biased region" description="Polar residues" evidence="1">
    <location>
        <begin position="65"/>
        <end position="75"/>
    </location>
</feature>
<evidence type="ECO:0000256" key="1">
    <source>
        <dbReference type="SAM" id="MobiDB-lite"/>
    </source>
</evidence>
<name>A0A2P9AST6_9HYPH</name>
<evidence type="ECO:0000313" key="2">
    <source>
        <dbReference type="EMBL" id="SJM34227.1"/>
    </source>
</evidence>
<gene>
    <name evidence="2" type="ORF">BQ8482_40009</name>
</gene>
<sequence>MRKPAIPTVALTTADDAMAVEMALVRGAFEGLRKIVIPEEEEPAANVPGRFASGGRAGPEWWSPSGCNRRSSQRPASIWRPV</sequence>
<evidence type="ECO:0000313" key="3">
    <source>
        <dbReference type="Proteomes" id="UP000245698"/>
    </source>
</evidence>
<keyword evidence="3" id="KW-1185">Reference proteome</keyword>
<feature type="region of interest" description="Disordered" evidence="1">
    <location>
        <begin position="45"/>
        <end position="82"/>
    </location>
</feature>
<proteinExistence type="predicted"/>
<protein>
    <submittedName>
        <fullName evidence="2">Uncharacterized protein</fullName>
    </submittedName>
</protein>
<dbReference type="Proteomes" id="UP000245698">
    <property type="component" value="Unassembled WGS sequence"/>
</dbReference>
<reference evidence="3" key="1">
    <citation type="submission" date="2016-12" db="EMBL/GenBank/DDBJ databases">
        <authorList>
            <person name="Brunel B."/>
        </authorList>
    </citation>
    <scope>NUCLEOTIDE SEQUENCE [LARGE SCALE GENOMIC DNA]</scope>
</reference>
<dbReference type="AlphaFoldDB" id="A0A2P9AST6"/>
<organism evidence="2 3">
    <name type="scientific">Mesorhizobium delmotii</name>
    <dbReference type="NCBI Taxonomy" id="1631247"/>
    <lineage>
        <taxon>Bacteria</taxon>
        <taxon>Pseudomonadati</taxon>
        <taxon>Pseudomonadota</taxon>
        <taxon>Alphaproteobacteria</taxon>
        <taxon>Hyphomicrobiales</taxon>
        <taxon>Phyllobacteriaceae</taxon>
        <taxon>Mesorhizobium</taxon>
    </lineage>
</organism>